<dbReference type="InterPro" id="IPR035965">
    <property type="entry name" value="PAS-like_dom_sf"/>
</dbReference>
<evidence type="ECO:0000259" key="5">
    <source>
        <dbReference type="PROSITE" id="PS50112"/>
    </source>
</evidence>
<dbReference type="EMBL" id="CP002594">
    <property type="protein sequence ID" value="AEA28849.1"/>
    <property type="molecule type" value="Genomic_DNA"/>
</dbReference>
<dbReference type="Gene3D" id="1.20.5.1930">
    <property type="match status" value="1"/>
</dbReference>
<keyword evidence="2 6" id="KW-0418">Kinase</keyword>
<dbReference type="PANTHER" id="PTHR24421:SF58">
    <property type="entry name" value="SIGNAL TRANSDUCTION HISTIDINE-PROTEIN KINASE_PHOSPHATASE UHPB"/>
    <property type="match status" value="1"/>
</dbReference>
<dbReference type="CDD" id="cd00130">
    <property type="entry name" value="PAS"/>
    <property type="match status" value="1"/>
</dbReference>
<evidence type="ECO:0000259" key="4">
    <source>
        <dbReference type="PROSITE" id="PS50109"/>
    </source>
</evidence>
<dbReference type="Pfam" id="PF02518">
    <property type="entry name" value="HATPase_c"/>
    <property type="match status" value="1"/>
</dbReference>
<keyword evidence="6" id="KW-0614">Plasmid</keyword>
<evidence type="ECO:0000256" key="1">
    <source>
        <dbReference type="ARBA" id="ARBA00022679"/>
    </source>
</evidence>
<dbReference type="Pfam" id="PF07730">
    <property type="entry name" value="HisKA_3"/>
    <property type="match status" value="1"/>
</dbReference>
<dbReference type="GO" id="GO:0046983">
    <property type="term" value="F:protein dimerization activity"/>
    <property type="evidence" value="ECO:0007669"/>
    <property type="project" value="InterPro"/>
</dbReference>
<dbReference type="SUPFAM" id="SSF55874">
    <property type="entry name" value="ATPase domain of HSP90 chaperone/DNA topoisomerase II/histidine kinase"/>
    <property type="match status" value="1"/>
</dbReference>
<feature type="domain" description="Histidine kinase" evidence="4">
    <location>
        <begin position="273"/>
        <end position="360"/>
    </location>
</feature>
<dbReference type="InterPro" id="IPR011712">
    <property type="entry name" value="Sig_transdc_His_kin_sub3_dim/P"/>
</dbReference>
<dbReference type="Proteomes" id="UP000007809">
    <property type="component" value="Plasmid pPSED01"/>
</dbReference>
<dbReference type="InterPro" id="IPR050482">
    <property type="entry name" value="Sensor_HK_TwoCompSys"/>
</dbReference>
<protein>
    <submittedName>
        <fullName evidence="6">PAS/PAC sensor signal transduction histidine kinase</fullName>
    </submittedName>
</protein>
<dbReference type="Gene3D" id="3.30.450.20">
    <property type="entry name" value="PAS domain"/>
    <property type="match status" value="1"/>
</dbReference>
<dbReference type="InterPro" id="IPR003594">
    <property type="entry name" value="HATPase_dom"/>
</dbReference>
<dbReference type="CDD" id="cd16917">
    <property type="entry name" value="HATPase_UhpB-NarQ-NarX-like"/>
    <property type="match status" value="1"/>
</dbReference>
<dbReference type="PROSITE" id="PS50112">
    <property type="entry name" value="PAS"/>
    <property type="match status" value="1"/>
</dbReference>
<keyword evidence="3" id="KW-0902">Two-component regulatory system</keyword>
<dbReference type="AlphaFoldDB" id="F2L6X7"/>
<dbReference type="GO" id="GO:0016020">
    <property type="term" value="C:membrane"/>
    <property type="evidence" value="ECO:0007669"/>
    <property type="project" value="InterPro"/>
</dbReference>
<dbReference type="eggNOG" id="COG4585">
    <property type="taxonomic scope" value="Bacteria"/>
</dbReference>
<organism evidence="6 7">
    <name type="scientific">Pseudonocardia dioxanivorans (strain ATCC 55486 / DSM 44775 / JCM 13855 / CB1190)</name>
    <dbReference type="NCBI Taxonomy" id="675635"/>
    <lineage>
        <taxon>Bacteria</taxon>
        <taxon>Bacillati</taxon>
        <taxon>Actinomycetota</taxon>
        <taxon>Actinomycetes</taxon>
        <taxon>Pseudonocardiales</taxon>
        <taxon>Pseudonocardiaceae</taxon>
        <taxon>Pseudonocardia</taxon>
    </lineage>
</organism>
<gene>
    <name evidence="6" type="ordered locus">Psed_6769</name>
</gene>
<dbReference type="SUPFAM" id="SSF55785">
    <property type="entry name" value="PYP-like sensor domain (PAS domain)"/>
    <property type="match status" value="1"/>
</dbReference>
<dbReference type="InterPro" id="IPR013656">
    <property type="entry name" value="PAS_4"/>
</dbReference>
<dbReference type="Pfam" id="PF08448">
    <property type="entry name" value="PAS_4"/>
    <property type="match status" value="1"/>
</dbReference>
<evidence type="ECO:0000256" key="3">
    <source>
        <dbReference type="ARBA" id="ARBA00023012"/>
    </source>
</evidence>
<evidence type="ECO:0000313" key="7">
    <source>
        <dbReference type="Proteomes" id="UP000007809"/>
    </source>
</evidence>
<dbReference type="GO" id="GO:0000155">
    <property type="term" value="F:phosphorelay sensor kinase activity"/>
    <property type="evidence" value="ECO:0007669"/>
    <property type="project" value="InterPro"/>
</dbReference>
<dbReference type="HOGENOM" id="CLU_000445_114_0_11"/>
<keyword evidence="1" id="KW-0808">Transferase</keyword>
<dbReference type="SMART" id="SM00387">
    <property type="entry name" value="HATPase_c"/>
    <property type="match status" value="1"/>
</dbReference>
<dbReference type="SMART" id="SM00091">
    <property type="entry name" value="PAS"/>
    <property type="match status" value="1"/>
</dbReference>
<dbReference type="KEGG" id="pdx:Psed_6769"/>
<dbReference type="InterPro" id="IPR036890">
    <property type="entry name" value="HATPase_C_sf"/>
</dbReference>
<accession>F2L6X7</accession>
<name>F2L6X7_PSEUX</name>
<feature type="domain" description="PAS" evidence="5">
    <location>
        <begin position="35"/>
        <end position="84"/>
    </location>
</feature>
<geneLocation type="plasmid" evidence="6 7">
    <name>pPSED01</name>
</geneLocation>
<evidence type="ECO:0000313" key="6">
    <source>
        <dbReference type="EMBL" id="AEA28849.1"/>
    </source>
</evidence>
<proteinExistence type="predicted"/>
<sequence>MLGVAVLEDGDAADIVQLFNGIVDQSGAGIYLIQDGVMQYVNRSFAAFFGTTPDRLMRRRLADVAPPQQRETLVAQYEKRIAAEGPVDHFVVRPHVRGLGHRTIELHGSQVDYRGRPAVVGIGIDVTEREQAHADLLESRAQLRQLVSMVEAIQDEERGRIALELHDVIGGMLTAVKFDLTRLRTRIENSGGMVADEANCLLRLTGEVTDATQETIEAVRRLSDELRPHMLDHLGFHASIQDLATRFTARYRVETTVDLPGEPFELAPEVELELFRIVQEALTNVARHAEASHVRITLARDEDSIRLEAADDGRGFPEEGPAPTGLGLVGIRERARRVNGEVTIGNAPTGGLTIQVAVRP</sequence>
<dbReference type="PROSITE" id="PS50109">
    <property type="entry name" value="HIS_KIN"/>
    <property type="match status" value="1"/>
</dbReference>
<dbReference type="InterPro" id="IPR005467">
    <property type="entry name" value="His_kinase_dom"/>
</dbReference>
<evidence type="ECO:0000256" key="2">
    <source>
        <dbReference type="ARBA" id="ARBA00022777"/>
    </source>
</evidence>
<dbReference type="Gene3D" id="3.30.565.10">
    <property type="entry name" value="Histidine kinase-like ATPase, C-terminal domain"/>
    <property type="match status" value="1"/>
</dbReference>
<dbReference type="NCBIfam" id="TIGR00229">
    <property type="entry name" value="sensory_box"/>
    <property type="match status" value="1"/>
</dbReference>
<keyword evidence="7" id="KW-1185">Reference proteome</keyword>
<reference evidence="6 7" key="1">
    <citation type="journal article" date="2011" name="J. Bacteriol.">
        <title>Genome sequence of the 1,4-dioxane-degrading Pseudonocardia dioxanivorans strain CB1190.</title>
        <authorList>
            <person name="Sales C.M."/>
            <person name="Mahendra S."/>
            <person name="Grostern A."/>
            <person name="Parales R.E."/>
            <person name="Goodwin L.A."/>
            <person name="Woyke T."/>
            <person name="Nolan M."/>
            <person name="Lapidus A."/>
            <person name="Chertkov O."/>
            <person name="Ovchinnikova G."/>
            <person name="Sczyrba A."/>
            <person name="Alvarez-Cohen L."/>
        </authorList>
    </citation>
    <scope>NUCLEOTIDE SEQUENCE [LARGE SCALE GENOMIC DNA]</scope>
    <source>
        <strain evidence="7">ATCC 55486 / DSM 44775 / JCM 13855 / CB1190</strain>
    </source>
</reference>
<dbReference type="InterPro" id="IPR000014">
    <property type="entry name" value="PAS"/>
</dbReference>
<dbReference type="PANTHER" id="PTHR24421">
    <property type="entry name" value="NITRATE/NITRITE SENSOR PROTEIN NARX-RELATED"/>
    <property type="match status" value="1"/>
</dbReference>